<dbReference type="InterPro" id="IPR011604">
    <property type="entry name" value="PDDEXK-like_dom_sf"/>
</dbReference>
<gene>
    <name evidence="11" type="primary">cas4</name>
    <name evidence="11" type="ORF">DEA61_00270</name>
</gene>
<name>A0A117KVK3_9THEO</name>
<keyword evidence="1 9" id="KW-0540">Nuclease</keyword>
<accession>A0A117KVK3</accession>
<proteinExistence type="inferred from homology"/>
<evidence type="ECO:0000256" key="2">
    <source>
        <dbReference type="ARBA" id="ARBA00022723"/>
    </source>
</evidence>
<keyword evidence="5 9" id="KW-0408">Iron</keyword>
<protein>
    <recommendedName>
        <fullName evidence="9">CRISPR-associated exonuclease Cas4</fullName>
        <ecNumber evidence="9">3.1.12.1</ecNumber>
    </recommendedName>
</protein>
<dbReference type="InterPro" id="IPR013343">
    <property type="entry name" value="CRISPR-assoc_prot_Cas4"/>
</dbReference>
<keyword evidence="8 9" id="KW-0464">Manganese</keyword>
<dbReference type="GO" id="GO:0046872">
    <property type="term" value="F:metal ion binding"/>
    <property type="evidence" value="ECO:0007669"/>
    <property type="project" value="UniProtKB-KW"/>
</dbReference>
<dbReference type="PANTHER" id="PTHR37168:SF2">
    <property type="entry name" value="CRISPR-ASSOCIATED EXONUCLEASE CAS4"/>
    <property type="match status" value="1"/>
</dbReference>
<dbReference type="InterPro" id="IPR022765">
    <property type="entry name" value="Dna2/Cas4_DUF83"/>
</dbReference>
<dbReference type="AlphaFoldDB" id="A0A117KVK3"/>
<dbReference type="Pfam" id="PF01930">
    <property type="entry name" value="Cas_Cas4"/>
    <property type="match status" value="1"/>
</dbReference>
<evidence type="ECO:0000256" key="7">
    <source>
        <dbReference type="ARBA" id="ARBA00023118"/>
    </source>
</evidence>
<organism evidence="11 12">
    <name type="scientific">Caldanaerobacter subterraneus</name>
    <dbReference type="NCBI Taxonomy" id="911092"/>
    <lineage>
        <taxon>Bacteria</taxon>
        <taxon>Bacillati</taxon>
        <taxon>Bacillota</taxon>
        <taxon>Clostridia</taxon>
        <taxon>Thermoanaerobacterales</taxon>
        <taxon>Thermoanaerobacteraceae</taxon>
        <taxon>Caldanaerobacter</taxon>
    </lineage>
</organism>
<dbReference type="RefSeq" id="WP_278428470.1">
    <property type="nucleotide sequence ID" value="NZ_DOLB01000007.1"/>
</dbReference>
<dbReference type="EMBL" id="DOLB01000007">
    <property type="protein sequence ID" value="HBT48323.1"/>
    <property type="molecule type" value="Genomic_DNA"/>
</dbReference>
<reference evidence="11 12" key="1">
    <citation type="journal article" date="2018" name="Nat. Biotechnol.">
        <title>A standardized bacterial taxonomy based on genome phylogeny substantially revises the tree of life.</title>
        <authorList>
            <person name="Parks D.H."/>
            <person name="Chuvochina M."/>
            <person name="Waite D.W."/>
            <person name="Rinke C."/>
            <person name="Skarshewski A."/>
            <person name="Chaumeil P.A."/>
            <person name="Hugenholtz P."/>
        </authorList>
    </citation>
    <scope>NUCLEOTIDE SEQUENCE [LARGE SCALE GENOMIC DNA]</scope>
    <source>
        <strain evidence="11">UBA12544</strain>
    </source>
</reference>
<dbReference type="GO" id="GO:0051607">
    <property type="term" value="P:defense response to virus"/>
    <property type="evidence" value="ECO:0007669"/>
    <property type="project" value="UniProtKB-KW"/>
</dbReference>
<evidence type="ECO:0000259" key="10">
    <source>
        <dbReference type="Pfam" id="PF01930"/>
    </source>
</evidence>
<dbReference type="Proteomes" id="UP000264445">
    <property type="component" value="Unassembled WGS sequence"/>
</dbReference>
<comment type="caution">
    <text evidence="11">The sequence shown here is derived from an EMBL/GenBank/DDBJ whole genome shotgun (WGS) entry which is preliminary data.</text>
</comment>
<dbReference type="GO" id="GO:0004527">
    <property type="term" value="F:exonuclease activity"/>
    <property type="evidence" value="ECO:0007669"/>
    <property type="project" value="UniProtKB-KW"/>
</dbReference>
<evidence type="ECO:0000256" key="3">
    <source>
        <dbReference type="ARBA" id="ARBA00022801"/>
    </source>
</evidence>
<evidence type="ECO:0000256" key="5">
    <source>
        <dbReference type="ARBA" id="ARBA00023004"/>
    </source>
</evidence>
<comment type="similarity">
    <text evidence="9">Belongs to the CRISPR-associated exonuclease Cas4 family.</text>
</comment>
<dbReference type="EC" id="3.1.12.1" evidence="9"/>
<dbReference type="GO" id="GO:0051536">
    <property type="term" value="F:iron-sulfur cluster binding"/>
    <property type="evidence" value="ECO:0007669"/>
    <property type="project" value="UniProtKB-KW"/>
</dbReference>
<evidence type="ECO:0000256" key="4">
    <source>
        <dbReference type="ARBA" id="ARBA00022839"/>
    </source>
</evidence>
<comment type="function">
    <text evidence="9">CRISPR (clustered regularly interspaced short palindromic repeat) is an adaptive immune system that provides protection against mobile genetic elements (viruses, transposable elements and conjugative plasmids). CRISPR clusters contain sequences complementary to antecedent mobile elements and target invading nucleic acids. CRISPR clusters are transcribed and processed into CRISPR RNA (crRNA).</text>
</comment>
<keyword evidence="6 9" id="KW-0411">Iron-sulfur</keyword>
<evidence type="ECO:0000313" key="12">
    <source>
        <dbReference type="Proteomes" id="UP000264445"/>
    </source>
</evidence>
<keyword evidence="2 9" id="KW-0479">Metal-binding</keyword>
<evidence type="ECO:0000313" key="11">
    <source>
        <dbReference type="EMBL" id="HBT48323.1"/>
    </source>
</evidence>
<evidence type="ECO:0000256" key="6">
    <source>
        <dbReference type="ARBA" id="ARBA00023014"/>
    </source>
</evidence>
<keyword evidence="7 9" id="KW-0051">Antiviral defense</keyword>
<evidence type="ECO:0000256" key="9">
    <source>
        <dbReference type="RuleBase" id="RU365022"/>
    </source>
</evidence>
<dbReference type="PANTHER" id="PTHR37168">
    <property type="entry name" value="CRISPR-ASSOCIATED EXONUCLEASE CAS4"/>
    <property type="match status" value="1"/>
</dbReference>
<keyword evidence="3 9" id="KW-0378">Hydrolase</keyword>
<dbReference type="Gene3D" id="3.90.320.10">
    <property type="match status" value="1"/>
</dbReference>
<keyword evidence="4 9" id="KW-0269">Exonuclease</keyword>
<feature type="domain" description="DUF83" evidence="10">
    <location>
        <begin position="12"/>
        <end position="170"/>
    </location>
</feature>
<evidence type="ECO:0000256" key="1">
    <source>
        <dbReference type="ARBA" id="ARBA00022722"/>
    </source>
</evidence>
<sequence length="170" mass="20074">MSMPFLTPRVVGSIVNAYIICPRKAWLMSRHISPDEDYVYLHLGRLIQEQSYSREKKEIHLEHLRIDLVRKEGETLVIAEVKKSSRGKEAARMQLAFYLYELKAMGIEARGELLFPEERRREEMTLDERWEKKIEETKEKIENLIQHELPPPPRSSSYCTNCAYGEFCWA</sequence>
<comment type="cofactor">
    <cofactor evidence="9">
        <name>Mg(2+)</name>
        <dbReference type="ChEBI" id="CHEBI:18420"/>
    </cofactor>
    <cofactor evidence="9">
        <name>Mn(2+)</name>
        <dbReference type="ChEBI" id="CHEBI:29035"/>
    </cofactor>
    <text evidence="9">Mg(2+) or Mn(2+) required for ssDNA cleavage activity.</text>
</comment>
<comment type="cofactor">
    <cofactor evidence="9">
        <name>iron-sulfur cluster</name>
        <dbReference type="ChEBI" id="CHEBI:30408"/>
    </cofactor>
</comment>
<evidence type="ECO:0000256" key="8">
    <source>
        <dbReference type="ARBA" id="ARBA00023211"/>
    </source>
</evidence>
<dbReference type="NCBIfam" id="TIGR00372">
    <property type="entry name" value="cas4"/>
    <property type="match status" value="1"/>
</dbReference>